<reference evidence="8 9" key="1">
    <citation type="submission" date="2020-05" db="EMBL/GenBank/DDBJ databases">
        <title>Genome Sequencing of Type Strains.</title>
        <authorList>
            <person name="Lemaire J.F."/>
            <person name="Inderbitzin P."/>
            <person name="Gregorio O.A."/>
            <person name="Collins S.B."/>
            <person name="Wespe N."/>
            <person name="Knight-Connoni V."/>
        </authorList>
    </citation>
    <scope>NUCLEOTIDE SEQUENCE [LARGE SCALE GENOMIC DNA]</scope>
    <source>
        <strain evidence="8 9">LMG 21957</strain>
    </source>
</reference>
<dbReference type="Proteomes" id="UP000526125">
    <property type="component" value="Unassembled WGS sequence"/>
</dbReference>
<dbReference type="GO" id="GO:0008233">
    <property type="term" value="F:peptidase activity"/>
    <property type="evidence" value="ECO:0007669"/>
    <property type="project" value="UniProtKB-KW"/>
</dbReference>
<keyword evidence="4" id="KW-1133">Transmembrane helix</keyword>
<keyword evidence="5" id="KW-0472">Membrane</keyword>
<dbReference type="PANTHER" id="PTHR43327:SF2">
    <property type="entry name" value="MODULATOR OF FTSH PROTEASE HFLK"/>
    <property type="match status" value="1"/>
</dbReference>
<gene>
    <name evidence="8" type="primary">hflK</name>
    <name evidence="8" type="ORF">HP552_05185</name>
</gene>
<sequence>MKITEKSLFFVLLGGFLLFNSTYTVQEKEVAVVTTFGKVTNESTQGLHLKWPWPIQSVEKVDANKTHRIEIGFRQDGDKAVSVESEALMITGDENIVWADAIVEYNISNAKNYLYNTDSPENFLGNATVAAIRSVIGSKKLDYVITEGKTEIQAEVKELLIASNDLYNTGIHILDVKFQDIEPPEGEVSKAFVAVTDAREEKNTKINQAEKHRNQVIPQARAAANAAKEQALSEKTERINGAKGDVQEFNAIYEEYKKNPQITKKRLILETIEKVYPKAKIFIVDGNGQTVNYLPLTDLTKK</sequence>
<dbReference type="EMBL" id="JABMCB010000154">
    <property type="protein sequence ID" value="NUU74633.1"/>
    <property type="molecule type" value="Genomic_DNA"/>
</dbReference>
<proteinExistence type="inferred from homology"/>
<evidence type="ECO:0000313" key="8">
    <source>
        <dbReference type="EMBL" id="NUU74633.1"/>
    </source>
</evidence>
<feature type="domain" description="Band 7" evidence="7">
    <location>
        <begin position="20"/>
        <end position="196"/>
    </location>
</feature>
<keyword evidence="9" id="KW-1185">Reference proteome</keyword>
<evidence type="ECO:0000256" key="1">
    <source>
        <dbReference type="ARBA" id="ARBA00004370"/>
    </source>
</evidence>
<dbReference type="RefSeq" id="WP_175394536.1">
    <property type="nucleotide sequence ID" value="NZ_JABMCB010000154.1"/>
</dbReference>
<evidence type="ECO:0000256" key="4">
    <source>
        <dbReference type="ARBA" id="ARBA00022989"/>
    </source>
</evidence>
<dbReference type="InterPro" id="IPR050710">
    <property type="entry name" value="Band7/mec-2_domain"/>
</dbReference>
<dbReference type="SUPFAM" id="SSF117892">
    <property type="entry name" value="Band 7/SPFH domain"/>
    <property type="match status" value="1"/>
</dbReference>
<evidence type="ECO:0000259" key="7">
    <source>
        <dbReference type="SMART" id="SM00244"/>
    </source>
</evidence>
<keyword evidence="8" id="KW-0378">Hydrolase</keyword>
<name>A0A7Y6EUD3_9BACL</name>
<dbReference type="GO" id="GO:0016020">
    <property type="term" value="C:membrane"/>
    <property type="evidence" value="ECO:0007669"/>
    <property type="project" value="UniProtKB-SubCell"/>
</dbReference>
<dbReference type="InterPro" id="IPR010201">
    <property type="entry name" value="HflK"/>
</dbReference>
<keyword evidence="8" id="KW-0645">Protease</keyword>
<comment type="similarity">
    <text evidence="2 6">Belongs to the band 7/mec-2 family. HflK subfamily.</text>
</comment>
<dbReference type="PANTHER" id="PTHR43327">
    <property type="entry name" value="STOMATIN-LIKE PROTEIN 2, MITOCHONDRIAL"/>
    <property type="match status" value="1"/>
</dbReference>
<evidence type="ECO:0000313" key="9">
    <source>
        <dbReference type="Proteomes" id="UP000526125"/>
    </source>
</evidence>
<comment type="caution">
    <text evidence="8">The sequence shown here is derived from an EMBL/GenBank/DDBJ whole genome shotgun (WGS) entry which is preliminary data.</text>
</comment>
<evidence type="ECO:0000256" key="6">
    <source>
        <dbReference type="RuleBase" id="RU364113"/>
    </source>
</evidence>
<dbReference type="InterPro" id="IPR001107">
    <property type="entry name" value="Band_7"/>
</dbReference>
<evidence type="ECO:0000256" key="5">
    <source>
        <dbReference type="ARBA" id="ARBA00023136"/>
    </source>
</evidence>
<protein>
    <recommendedName>
        <fullName evidence="6">Protein HflK</fullName>
    </recommendedName>
</protein>
<dbReference type="Gene3D" id="3.30.479.30">
    <property type="entry name" value="Band 7 domain"/>
    <property type="match status" value="1"/>
</dbReference>
<dbReference type="AlphaFoldDB" id="A0A7Y6EUD3"/>
<accession>A0A7Y6EUD3</accession>
<dbReference type="Pfam" id="PF01145">
    <property type="entry name" value="Band_7"/>
    <property type="match status" value="1"/>
</dbReference>
<comment type="subunit">
    <text evidence="6">HflC and HflK may interact to form a multimeric complex.</text>
</comment>
<comment type="function">
    <text evidence="6">HflC and HflK could encode or regulate a protease.</text>
</comment>
<organism evidence="8 9">
    <name type="scientific">Paenibacillus xylanilyticus</name>
    <dbReference type="NCBI Taxonomy" id="248903"/>
    <lineage>
        <taxon>Bacteria</taxon>
        <taxon>Bacillati</taxon>
        <taxon>Bacillota</taxon>
        <taxon>Bacilli</taxon>
        <taxon>Bacillales</taxon>
        <taxon>Paenibacillaceae</taxon>
        <taxon>Paenibacillus</taxon>
    </lineage>
</organism>
<dbReference type="NCBIfam" id="TIGR01933">
    <property type="entry name" value="hflK"/>
    <property type="match status" value="1"/>
</dbReference>
<dbReference type="SMART" id="SM00244">
    <property type="entry name" value="PHB"/>
    <property type="match status" value="1"/>
</dbReference>
<dbReference type="GO" id="GO:0006508">
    <property type="term" value="P:proteolysis"/>
    <property type="evidence" value="ECO:0007669"/>
    <property type="project" value="UniProtKB-KW"/>
</dbReference>
<evidence type="ECO:0000256" key="3">
    <source>
        <dbReference type="ARBA" id="ARBA00022692"/>
    </source>
</evidence>
<dbReference type="InterPro" id="IPR036013">
    <property type="entry name" value="Band_7/SPFH_dom_sf"/>
</dbReference>
<comment type="subcellular location">
    <subcellularLocation>
        <location evidence="1 6">Membrane</location>
    </subcellularLocation>
</comment>
<keyword evidence="3" id="KW-0812">Transmembrane</keyword>
<dbReference type="CDD" id="cd03404">
    <property type="entry name" value="SPFH_HflK"/>
    <property type="match status" value="1"/>
</dbReference>
<evidence type="ECO:0000256" key="2">
    <source>
        <dbReference type="ARBA" id="ARBA00006971"/>
    </source>
</evidence>